<feature type="active site" description="Tele-AMP-histidine intermediate" evidence="1">
    <location>
        <position position="102"/>
    </location>
</feature>
<dbReference type="CDD" id="cd01276">
    <property type="entry name" value="PKCI_related"/>
    <property type="match status" value="1"/>
</dbReference>
<dbReference type="Proteomes" id="UP000441797">
    <property type="component" value="Unassembled WGS sequence"/>
</dbReference>
<evidence type="ECO:0000313" key="5">
    <source>
        <dbReference type="EMBL" id="MUL39060.1"/>
    </source>
</evidence>
<evidence type="ECO:0000256" key="3">
    <source>
        <dbReference type="PROSITE-ProRule" id="PRU00464"/>
    </source>
</evidence>
<evidence type="ECO:0000259" key="4">
    <source>
        <dbReference type="PROSITE" id="PS51084"/>
    </source>
</evidence>
<proteinExistence type="predicted"/>
<dbReference type="PRINTS" id="PR00332">
    <property type="entry name" value="HISTRIAD"/>
</dbReference>
<gene>
    <name evidence="5" type="ORF">BWI75_22835</name>
</gene>
<dbReference type="PROSITE" id="PS51084">
    <property type="entry name" value="HIT_2"/>
    <property type="match status" value="1"/>
</dbReference>
<feature type="short sequence motif" description="Histidine triad motif" evidence="2 3">
    <location>
        <begin position="100"/>
        <end position="104"/>
    </location>
</feature>
<dbReference type="PANTHER" id="PTHR23089">
    <property type="entry name" value="HISTIDINE TRIAD HIT PROTEIN"/>
    <property type="match status" value="1"/>
</dbReference>
<evidence type="ECO:0000313" key="6">
    <source>
        <dbReference type="Proteomes" id="UP000441797"/>
    </source>
</evidence>
<dbReference type="InterPro" id="IPR011146">
    <property type="entry name" value="HIT-like"/>
</dbReference>
<sequence length="116" mass="12805">MSEITETIFSKIIRREIPADIVYEDDLALAFKDVNPQAPIHILVIPKEPIAKLADAESKDHALMGHLLLTAKRVAQQAGLENGYRVVINTGPDGGQSVYHLHLHILGGRHMNWPPG</sequence>
<dbReference type="FunFam" id="3.30.428.10:FF:000005">
    <property type="entry name" value="Histidine triad nucleotide-binding protein 1"/>
    <property type="match status" value="1"/>
</dbReference>
<organism evidence="5 6">
    <name type="scientific">Gloeocapsopsis dulcis AAB1 = 1H9</name>
    <dbReference type="NCBI Taxonomy" id="1433147"/>
    <lineage>
        <taxon>Bacteria</taxon>
        <taxon>Bacillati</taxon>
        <taxon>Cyanobacteriota</taxon>
        <taxon>Cyanophyceae</taxon>
        <taxon>Oscillatoriophycideae</taxon>
        <taxon>Chroococcales</taxon>
        <taxon>Chroococcaceae</taxon>
        <taxon>Gloeocapsopsis</taxon>
        <taxon>Gloeocapsopsis dulcis</taxon>
    </lineage>
</organism>
<dbReference type="InterPro" id="IPR036265">
    <property type="entry name" value="HIT-like_sf"/>
</dbReference>
<protein>
    <submittedName>
        <fullName evidence="5">Histidine triad nucleotide-binding protein</fullName>
    </submittedName>
</protein>
<name>A0A6N8G0Y2_9CHRO</name>
<keyword evidence="6" id="KW-1185">Reference proteome</keyword>
<reference evidence="5 6" key="1">
    <citation type="journal article" date="2019" name="Front. Microbiol.">
        <title>Genomic Features for Desiccation Tolerance and Sugar Biosynthesis in the Extremophile Gloeocapsopsis sp. UTEX B3054.</title>
        <authorList>
            <person name="Urrejola C."/>
            <person name="Alcorta J."/>
            <person name="Salas L."/>
            <person name="Vasquez M."/>
            <person name="Polz M.F."/>
            <person name="Vicuna R."/>
            <person name="Diez B."/>
        </authorList>
    </citation>
    <scope>NUCLEOTIDE SEQUENCE [LARGE SCALE GENOMIC DNA]</scope>
    <source>
        <strain evidence="5 6">1H9</strain>
    </source>
</reference>
<dbReference type="AlphaFoldDB" id="A0A6N8G0Y2"/>
<dbReference type="EMBL" id="NAPY01000058">
    <property type="protein sequence ID" value="MUL39060.1"/>
    <property type="molecule type" value="Genomic_DNA"/>
</dbReference>
<evidence type="ECO:0000256" key="2">
    <source>
        <dbReference type="PIRSR" id="PIRSR601310-3"/>
    </source>
</evidence>
<accession>A0A6N8G0Y2</accession>
<feature type="domain" description="HIT" evidence="4">
    <location>
        <begin position="8"/>
        <end position="116"/>
    </location>
</feature>
<evidence type="ECO:0000256" key="1">
    <source>
        <dbReference type="PIRSR" id="PIRSR601310-1"/>
    </source>
</evidence>
<dbReference type="InterPro" id="IPR001310">
    <property type="entry name" value="Histidine_triad_HIT"/>
</dbReference>
<dbReference type="Gene3D" id="3.30.428.10">
    <property type="entry name" value="HIT-like"/>
    <property type="match status" value="1"/>
</dbReference>
<dbReference type="PROSITE" id="PS00892">
    <property type="entry name" value="HIT_1"/>
    <property type="match status" value="1"/>
</dbReference>
<dbReference type="SUPFAM" id="SSF54197">
    <property type="entry name" value="HIT-like"/>
    <property type="match status" value="1"/>
</dbReference>
<comment type="caution">
    <text evidence="5">The sequence shown here is derived from an EMBL/GenBank/DDBJ whole genome shotgun (WGS) entry which is preliminary data.</text>
</comment>
<dbReference type="Pfam" id="PF01230">
    <property type="entry name" value="HIT"/>
    <property type="match status" value="1"/>
</dbReference>
<dbReference type="InterPro" id="IPR019808">
    <property type="entry name" value="Histidine_triad_CS"/>
</dbReference>
<dbReference type="GO" id="GO:0003824">
    <property type="term" value="F:catalytic activity"/>
    <property type="evidence" value="ECO:0007669"/>
    <property type="project" value="InterPro"/>
</dbReference>
<dbReference type="OrthoDB" id="9784774at2"/>